<evidence type="ECO:0000313" key="4">
    <source>
        <dbReference type="Proteomes" id="UP001497444"/>
    </source>
</evidence>
<keyword evidence="1" id="KW-0175">Coiled coil</keyword>
<sequence length="134" mass="14751">MGCGIGFLQNPRTLNPNNQADEEEEEEELAAMADARSIDLDSLLHPFHERALLAEERIAKLEASVQGGGGVVGQEELLVSLVELRGKLLKVKAEHEAEKEKLVSENKKLQYQVLHLKRAVQEADNKIGIKTVSG</sequence>
<reference evidence="3" key="1">
    <citation type="submission" date="2024-02" db="EMBL/GenBank/DDBJ databases">
        <authorList>
            <consortium name="ELIXIR-Norway"/>
            <consortium name="Elixir Norway"/>
        </authorList>
    </citation>
    <scope>NUCLEOTIDE SEQUENCE</scope>
</reference>
<accession>A0ABP0X9C9</accession>
<evidence type="ECO:0000313" key="3">
    <source>
        <dbReference type="EMBL" id="CAK9275694.1"/>
    </source>
</evidence>
<feature type="region of interest" description="Disordered" evidence="2">
    <location>
        <begin position="1"/>
        <end position="28"/>
    </location>
</feature>
<feature type="compositionally biased region" description="Polar residues" evidence="2">
    <location>
        <begin position="10"/>
        <end position="19"/>
    </location>
</feature>
<name>A0ABP0X9C9_9BRYO</name>
<dbReference type="PANTHER" id="PTHR38377">
    <property type="entry name" value="THREONINE-TRNA LIGASE 2"/>
    <property type="match status" value="1"/>
</dbReference>
<evidence type="ECO:0000256" key="1">
    <source>
        <dbReference type="SAM" id="Coils"/>
    </source>
</evidence>
<proteinExistence type="predicted"/>
<organism evidence="3 4">
    <name type="scientific">Sphagnum jensenii</name>
    <dbReference type="NCBI Taxonomy" id="128206"/>
    <lineage>
        <taxon>Eukaryota</taxon>
        <taxon>Viridiplantae</taxon>
        <taxon>Streptophyta</taxon>
        <taxon>Embryophyta</taxon>
        <taxon>Bryophyta</taxon>
        <taxon>Sphagnophytina</taxon>
        <taxon>Sphagnopsida</taxon>
        <taxon>Sphagnales</taxon>
        <taxon>Sphagnaceae</taxon>
        <taxon>Sphagnum</taxon>
    </lineage>
</organism>
<feature type="coiled-coil region" evidence="1">
    <location>
        <begin position="81"/>
        <end position="126"/>
    </location>
</feature>
<keyword evidence="4" id="KW-1185">Reference proteome</keyword>
<evidence type="ECO:0000256" key="2">
    <source>
        <dbReference type="SAM" id="MobiDB-lite"/>
    </source>
</evidence>
<dbReference type="EMBL" id="OZ020102">
    <property type="protein sequence ID" value="CAK9275694.1"/>
    <property type="molecule type" value="Genomic_DNA"/>
</dbReference>
<gene>
    <name evidence="3" type="ORF">CSSPJE1EN1_LOCUS21172</name>
</gene>
<protein>
    <submittedName>
        <fullName evidence="3">Uncharacterized protein</fullName>
    </submittedName>
</protein>
<dbReference type="PANTHER" id="PTHR38377:SF1">
    <property type="entry name" value="THREONINE-TRNA LIGASE 2"/>
    <property type="match status" value="1"/>
</dbReference>
<dbReference type="Proteomes" id="UP001497444">
    <property type="component" value="Chromosome 7"/>
</dbReference>